<dbReference type="Proteomes" id="UP001056120">
    <property type="component" value="Linkage Group LG06"/>
</dbReference>
<reference evidence="2" key="1">
    <citation type="journal article" date="2022" name="Mol. Ecol. Resour.">
        <title>The genomes of chicory, endive, great burdock and yacon provide insights into Asteraceae palaeo-polyploidization history and plant inulin production.</title>
        <authorList>
            <person name="Fan W."/>
            <person name="Wang S."/>
            <person name="Wang H."/>
            <person name="Wang A."/>
            <person name="Jiang F."/>
            <person name="Liu H."/>
            <person name="Zhao H."/>
            <person name="Xu D."/>
            <person name="Zhang Y."/>
        </authorList>
    </citation>
    <scope>NUCLEOTIDE SEQUENCE [LARGE SCALE GENOMIC DNA]</scope>
    <source>
        <strain evidence="2">cv. Yunnan</strain>
    </source>
</reference>
<organism evidence="1 2">
    <name type="scientific">Smallanthus sonchifolius</name>
    <dbReference type="NCBI Taxonomy" id="185202"/>
    <lineage>
        <taxon>Eukaryota</taxon>
        <taxon>Viridiplantae</taxon>
        <taxon>Streptophyta</taxon>
        <taxon>Embryophyta</taxon>
        <taxon>Tracheophyta</taxon>
        <taxon>Spermatophyta</taxon>
        <taxon>Magnoliopsida</taxon>
        <taxon>eudicotyledons</taxon>
        <taxon>Gunneridae</taxon>
        <taxon>Pentapetalae</taxon>
        <taxon>asterids</taxon>
        <taxon>campanulids</taxon>
        <taxon>Asterales</taxon>
        <taxon>Asteraceae</taxon>
        <taxon>Asteroideae</taxon>
        <taxon>Heliantheae alliance</taxon>
        <taxon>Millerieae</taxon>
        <taxon>Smallanthus</taxon>
    </lineage>
</organism>
<protein>
    <submittedName>
        <fullName evidence="1">Uncharacterized protein</fullName>
    </submittedName>
</protein>
<sequence length="114" mass="13140">MDSRSMDLYWNTRDNTLWRHVSDVNTSFRDGMRGSFISRTKITYRHREKVFDLKLCSSFSTKTLHDKARRIAEKAVAVADVDERVNRAVITANRAANAARVAAVKAVQNRMHAW</sequence>
<evidence type="ECO:0000313" key="2">
    <source>
        <dbReference type="Proteomes" id="UP001056120"/>
    </source>
</evidence>
<reference evidence="1 2" key="2">
    <citation type="journal article" date="2022" name="Mol. Ecol. Resour.">
        <title>The genomes of chicory, endive, great burdock and yacon provide insights into Asteraceae paleo-polyploidization history and plant inulin production.</title>
        <authorList>
            <person name="Fan W."/>
            <person name="Wang S."/>
            <person name="Wang H."/>
            <person name="Wang A."/>
            <person name="Jiang F."/>
            <person name="Liu H."/>
            <person name="Zhao H."/>
            <person name="Xu D."/>
            <person name="Zhang Y."/>
        </authorList>
    </citation>
    <scope>NUCLEOTIDE SEQUENCE [LARGE SCALE GENOMIC DNA]</scope>
    <source>
        <strain evidence="2">cv. Yunnan</strain>
        <tissue evidence="1">Leaves</tissue>
    </source>
</reference>
<evidence type="ECO:0000313" key="1">
    <source>
        <dbReference type="EMBL" id="KAI3812753.1"/>
    </source>
</evidence>
<comment type="caution">
    <text evidence="1">The sequence shown here is derived from an EMBL/GenBank/DDBJ whole genome shotgun (WGS) entry which is preliminary data.</text>
</comment>
<keyword evidence="2" id="KW-1185">Reference proteome</keyword>
<gene>
    <name evidence="1" type="ORF">L1987_17465</name>
</gene>
<proteinExistence type="predicted"/>
<dbReference type="EMBL" id="CM042023">
    <property type="protein sequence ID" value="KAI3812753.1"/>
    <property type="molecule type" value="Genomic_DNA"/>
</dbReference>
<name>A0ACB9IWZ7_9ASTR</name>
<accession>A0ACB9IWZ7</accession>